<dbReference type="EMBL" id="BAAAHC010000019">
    <property type="protein sequence ID" value="GAA0535536.1"/>
    <property type="molecule type" value="Genomic_DNA"/>
</dbReference>
<keyword evidence="4" id="KW-1185">Reference proteome</keyword>
<dbReference type="InterPro" id="IPR023430">
    <property type="entry name" value="Pept_HybD-like_dom_sf"/>
</dbReference>
<comment type="caution">
    <text evidence="2">The sequence shown here is derived from an EMBL/GenBank/DDBJ whole genome shotgun (WGS) entry which is preliminary data.</text>
</comment>
<evidence type="ECO:0000313" key="2">
    <source>
        <dbReference type="EMBL" id="GGI86913.1"/>
    </source>
</evidence>
<sequence>MAEQKIRPGCRVRLNPSRRSDVVDLALAGRIAVVDRLERGMDGSEHVVVSLLDDPAFDLGPMSQLGHRFFFAPDEVEPISAGTAPRLLVASAGDERQPGGTFGREVLDTLRRHGLPTGARTADFGIRTADFLAALGDCDVAVLVCAARRDDPPGSLAVAEVTPDELGRLLGGTPPETRGTCRSFVVTCEPRHTPPAAVPAAALIITSLVDAVARPR</sequence>
<dbReference type="SUPFAM" id="SSF53163">
    <property type="entry name" value="HybD-like"/>
    <property type="match status" value="1"/>
</dbReference>
<protein>
    <submittedName>
        <fullName evidence="2">Uncharacterized protein</fullName>
    </submittedName>
</protein>
<dbReference type="AlphaFoldDB" id="A0A917JUM5"/>
<dbReference type="EMBL" id="BMMT01000007">
    <property type="protein sequence ID" value="GGI86913.1"/>
    <property type="molecule type" value="Genomic_DNA"/>
</dbReference>
<name>A0A917JUM5_9PSEU</name>
<reference evidence="2" key="3">
    <citation type="submission" date="2020-09" db="EMBL/GenBank/DDBJ databases">
        <authorList>
            <person name="Sun Q."/>
            <person name="Zhou Y."/>
        </authorList>
    </citation>
    <scope>NUCLEOTIDE SEQUENCE</scope>
    <source>
        <strain evidence="2">CGMCC 4.7206</strain>
    </source>
</reference>
<reference evidence="2 3" key="1">
    <citation type="journal article" date="2014" name="Int. J. Syst. Evol. Microbiol.">
        <title>Complete genome sequence of Corynebacterium casei LMG S-19264T (=DSM 44701T), isolated from a smear-ripened cheese.</title>
        <authorList>
            <consortium name="US DOE Joint Genome Institute (JGI-PGF)"/>
            <person name="Walter F."/>
            <person name="Albersmeier A."/>
            <person name="Kalinowski J."/>
            <person name="Ruckert C."/>
        </authorList>
    </citation>
    <scope>NUCLEOTIDE SEQUENCE [LARGE SCALE GENOMIC DNA]</scope>
    <source>
        <strain evidence="2 3">CGMCC 4.7206</strain>
    </source>
</reference>
<gene>
    <name evidence="1" type="ORF">GCM10009545_42690</name>
    <name evidence="2" type="ORF">GCM10011581_25030</name>
</gene>
<reference evidence="1" key="4">
    <citation type="submission" date="2023-12" db="EMBL/GenBank/DDBJ databases">
        <authorList>
            <person name="Sun Q."/>
            <person name="Inoue M."/>
        </authorList>
    </citation>
    <scope>NUCLEOTIDE SEQUENCE</scope>
    <source>
        <strain evidence="1">JCM 10664</strain>
    </source>
</reference>
<dbReference type="RefSeq" id="WP_188987491.1">
    <property type="nucleotide sequence ID" value="NZ_BAAAHC010000019.1"/>
</dbReference>
<dbReference type="Gene3D" id="3.40.50.1450">
    <property type="entry name" value="HybD-like"/>
    <property type="match status" value="1"/>
</dbReference>
<dbReference type="Proteomes" id="UP000597989">
    <property type="component" value="Unassembled WGS sequence"/>
</dbReference>
<proteinExistence type="predicted"/>
<evidence type="ECO:0000313" key="3">
    <source>
        <dbReference type="Proteomes" id="UP000597989"/>
    </source>
</evidence>
<evidence type="ECO:0000313" key="1">
    <source>
        <dbReference type="EMBL" id="GAA0535536.1"/>
    </source>
</evidence>
<organism evidence="2 3">
    <name type="scientific">Saccharopolyspora thermophila</name>
    <dbReference type="NCBI Taxonomy" id="89367"/>
    <lineage>
        <taxon>Bacteria</taxon>
        <taxon>Bacillati</taxon>
        <taxon>Actinomycetota</taxon>
        <taxon>Actinomycetes</taxon>
        <taxon>Pseudonocardiales</taxon>
        <taxon>Pseudonocardiaceae</taxon>
        <taxon>Saccharopolyspora</taxon>
    </lineage>
</organism>
<accession>A0A917JUM5</accession>
<dbReference type="Proteomes" id="UP001500220">
    <property type="component" value="Unassembled WGS sequence"/>
</dbReference>
<reference evidence="1 4" key="2">
    <citation type="journal article" date="2019" name="Int. J. Syst. Evol. Microbiol.">
        <title>The Global Catalogue of Microorganisms (GCM) 10K type strain sequencing project: providing services to taxonomists for standard genome sequencing and annotation.</title>
        <authorList>
            <consortium name="The Broad Institute Genomics Platform"/>
            <consortium name="The Broad Institute Genome Sequencing Center for Infectious Disease"/>
            <person name="Wu L."/>
            <person name="Ma J."/>
        </authorList>
    </citation>
    <scope>NUCLEOTIDE SEQUENCE [LARGE SCALE GENOMIC DNA]</scope>
    <source>
        <strain evidence="1 4">JCM 10664</strain>
    </source>
</reference>
<evidence type="ECO:0000313" key="4">
    <source>
        <dbReference type="Proteomes" id="UP001500220"/>
    </source>
</evidence>